<gene>
    <name evidence="1" type="ORF">SCMU_19260</name>
</gene>
<reference evidence="1 2" key="1">
    <citation type="journal article" date="2021" name="J. Biosci. Bioeng.">
        <title>Identification and characterization of a chc gene cluster responsible for the aromatization pathway of cyclohexanecarboxylate degradation in Sinomonas cyclohexanicum ATCC 51369.</title>
        <authorList>
            <person name="Yamamoto T."/>
            <person name="Hasegawa Y."/>
            <person name="Lau P.C.K."/>
            <person name="Iwaki H."/>
        </authorList>
    </citation>
    <scope>NUCLEOTIDE SEQUENCE [LARGE SCALE GENOMIC DNA]</scope>
    <source>
        <strain evidence="1 2">ATCC 51369</strain>
    </source>
</reference>
<proteinExistence type="predicted"/>
<name>A0ABN6FHE3_SINCY</name>
<evidence type="ECO:0000313" key="2">
    <source>
        <dbReference type="Proteomes" id="UP001319861"/>
    </source>
</evidence>
<dbReference type="Proteomes" id="UP001319861">
    <property type="component" value="Chromosome"/>
</dbReference>
<keyword evidence="2" id="KW-1185">Reference proteome</keyword>
<accession>A0ABN6FHE3</accession>
<dbReference type="EMBL" id="AP024525">
    <property type="protein sequence ID" value="BCT76084.1"/>
    <property type="molecule type" value="Genomic_DNA"/>
</dbReference>
<evidence type="ECO:0000313" key="1">
    <source>
        <dbReference type="EMBL" id="BCT76084.1"/>
    </source>
</evidence>
<protein>
    <submittedName>
        <fullName evidence="1">Uncharacterized protein</fullName>
    </submittedName>
</protein>
<organism evidence="1 2">
    <name type="scientific">Sinomonas cyclohexanicum</name>
    <name type="common">Corynebacterium cyclohexanicum</name>
    <dbReference type="NCBI Taxonomy" id="322009"/>
    <lineage>
        <taxon>Bacteria</taxon>
        <taxon>Bacillati</taxon>
        <taxon>Actinomycetota</taxon>
        <taxon>Actinomycetes</taxon>
        <taxon>Micrococcales</taxon>
        <taxon>Micrococcaceae</taxon>
        <taxon>Sinomonas</taxon>
    </lineage>
</organism>
<sequence length="142" mass="15626">MATWAVLHGATTRDAFPGDHLTMSIGFSPGEELPPTPQLEDWLLDQTLDPTTKDRIRDGIENLDAVASKPVTRRRDRVTDAKLLEVASVYREAMDQGKGPTRAVMEHFQTSYSTAARWVGMARKVKGGLGPSLGKFKEGESK</sequence>